<dbReference type="Gene3D" id="1.10.287.1490">
    <property type="match status" value="1"/>
</dbReference>
<dbReference type="GO" id="GO:0032982">
    <property type="term" value="C:myosin filament"/>
    <property type="evidence" value="ECO:0007669"/>
    <property type="project" value="TreeGrafter"/>
</dbReference>
<sequence>MLEDKKSEIENLEGVRQNLSDRNKNLEKLSEEKAGKLQRFEAELTEVTNDKNLLQDQYNKIKEFSEEQTKTVNMLNCKIAELEKQIQELAQERDSSNNNLQNINCKLQELQASKENLETKVSEYTHKIENLNSVLEDKKSEIENLEGVRQNLSDRNKNIEKLIEEKAGKLQRFEAELTEVTRDKILLQDQYNKIKEFSGEQTKTVNMLNCKIAELEKQIQELAQERDSSNNNLQNINCKLQELQASKENLEHTYSNAMQENVESIQILNGRVGVLRDRIDELEKRVALTDEQLECQKEYLAEMNKNKDILKLQYETENQEKGEKIELLTQHVRNLEMTVAKLEEEKKGIVCKLKSAEEEKCLQLELESQKTYEIKQAYETLLEVNYKLQSENEDLKSKVEENIKAIRQEYEKKLDRLKAKMRVLYEEEIGKKMKKSKEESDHFQAMCKIYKDKVRSYESDVGILKSQVWEIGDKLLVAEKEKKKLEEELSKQQIFLQSIRRQGDFLERCATSSSLERGRKVVAGSSTEFHAMDIIDESITLVRRKKSVPRTLPSGMGAMFNPEDEEGEVFNTTNLADLKMGHCVPQGYTGRVNELQYRNSLCLPHLKSSYPAETQFHDPREYRDEDLKGTEVLTPRAPLRESNDGACVRKASTPSRLKSLFTNKNRRDENTPVTPRGRRLSNIFRRQVQPMAVVFEMHTYLEPRGSRGCWVPN</sequence>
<keyword evidence="4" id="KW-1185">Reference proteome</keyword>
<dbReference type="PANTHER" id="PTHR45615:SF40">
    <property type="entry name" value="MYOSIN HEAVY CHAIN, NON-MUSCLE"/>
    <property type="match status" value="1"/>
</dbReference>
<name>A0A067QSU8_ZOONE</name>
<feature type="coiled-coil region" evidence="1">
    <location>
        <begin position="396"/>
        <end position="427"/>
    </location>
</feature>
<dbReference type="PANTHER" id="PTHR45615">
    <property type="entry name" value="MYOSIN HEAVY CHAIN, NON-MUSCLE"/>
    <property type="match status" value="1"/>
</dbReference>
<evidence type="ECO:0000256" key="2">
    <source>
        <dbReference type="SAM" id="MobiDB-lite"/>
    </source>
</evidence>
<keyword evidence="1" id="KW-0175">Coiled coil</keyword>
<dbReference type="GO" id="GO:0051015">
    <property type="term" value="F:actin filament binding"/>
    <property type="evidence" value="ECO:0007669"/>
    <property type="project" value="TreeGrafter"/>
</dbReference>
<evidence type="ECO:0000313" key="4">
    <source>
        <dbReference type="Proteomes" id="UP000027135"/>
    </source>
</evidence>
<dbReference type="InParanoid" id="A0A067QSU8"/>
<dbReference type="GO" id="GO:0005737">
    <property type="term" value="C:cytoplasm"/>
    <property type="evidence" value="ECO:0007669"/>
    <property type="project" value="TreeGrafter"/>
</dbReference>
<dbReference type="GO" id="GO:0000146">
    <property type="term" value="F:microfilament motor activity"/>
    <property type="evidence" value="ECO:0007669"/>
    <property type="project" value="TreeGrafter"/>
</dbReference>
<dbReference type="STRING" id="136037.A0A067QSU8"/>
<reference evidence="3 4" key="1">
    <citation type="journal article" date="2014" name="Nat. Commun.">
        <title>Molecular traces of alternative social organization in a termite genome.</title>
        <authorList>
            <person name="Terrapon N."/>
            <person name="Li C."/>
            <person name="Robertson H.M."/>
            <person name="Ji L."/>
            <person name="Meng X."/>
            <person name="Booth W."/>
            <person name="Chen Z."/>
            <person name="Childers C.P."/>
            <person name="Glastad K.M."/>
            <person name="Gokhale K."/>
            <person name="Gowin J."/>
            <person name="Gronenberg W."/>
            <person name="Hermansen R.A."/>
            <person name="Hu H."/>
            <person name="Hunt B.G."/>
            <person name="Huylmans A.K."/>
            <person name="Khalil S.M."/>
            <person name="Mitchell R.D."/>
            <person name="Munoz-Torres M.C."/>
            <person name="Mustard J.A."/>
            <person name="Pan H."/>
            <person name="Reese J.T."/>
            <person name="Scharf M.E."/>
            <person name="Sun F."/>
            <person name="Vogel H."/>
            <person name="Xiao J."/>
            <person name="Yang W."/>
            <person name="Yang Z."/>
            <person name="Yang Z."/>
            <person name="Zhou J."/>
            <person name="Zhu J."/>
            <person name="Brent C.S."/>
            <person name="Elsik C.G."/>
            <person name="Goodisman M.A."/>
            <person name="Liberles D.A."/>
            <person name="Roe R.M."/>
            <person name="Vargo E.L."/>
            <person name="Vilcinskas A."/>
            <person name="Wang J."/>
            <person name="Bornberg-Bauer E."/>
            <person name="Korb J."/>
            <person name="Zhang G."/>
            <person name="Liebig J."/>
        </authorList>
    </citation>
    <scope>NUCLEOTIDE SEQUENCE [LARGE SCALE GENOMIC DNA]</scope>
    <source>
        <tissue evidence="3">Whole organism</tissue>
    </source>
</reference>
<dbReference type="EMBL" id="KK852981">
    <property type="protein sequence ID" value="KDR12945.1"/>
    <property type="molecule type" value="Genomic_DNA"/>
</dbReference>
<proteinExistence type="predicted"/>
<gene>
    <name evidence="3" type="ORF">L798_12902</name>
</gene>
<dbReference type="eggNOG" id="ENOG502S44R">
    <property type="taxonomic scope" value="Eukaryota"/>
</dbReference>
<dbReference type="GO" id="GO:0016460">
    <property type="term" value="C:myosin II complex"/>
    <property type="evidence" value="ECO:0007669"/>
    <property type="project" value="TreeGrafter"/>
</dbReference>
<evidence type="ECO:0000256" key="1">
    <source>
        <dbReference type="SAM" id="Coils"/>
    </source>
</evidence>
<dbReference type="AlphaFoldDB" id="A0A067QSU8"/>
<accession>A0A067QSU8</accession>
<feature type="region of interest" description="Disordered" evidence="2">
    <location>
        <begin position="1"/>
        <end position="27"/>
    </location>
</feature>
<dbReference type="OMA" id="NINCKLQ"/>
<organism evidence="3 4">
    <name type="scientific">Zootermopsis nevadensis</name>
    <name type="common">Dampwood termite</name>
    <dbReference type="NCBI Taxonomy" id="136037"/>
    <lineage>
        <taxon>Eukaryota</taxon>
        <taxon>Metazoa</taxon>
        <taxon>Ecdysozoa</taxon>
        <taxon>Arthropoda</taxon>
        <taxon>Hexapoda</taxon>
        <taxon>Insecta</taxon>
        <taxon>Pterygota</taxon>
        <taxon>Neoptera</taxon>
        <taxon>Polyneoptera</taxon>
        <taxon>Dictyoptera</taxon>
        <taxon>Blattodea</taxon>
        <taxon>Blattoidea</taxon>
        <taxon>Termitoidae</taxon>
        <taxon>Termopsidae</taxon>
        <taxon>Zootermopsis</taxon>
    </lineage>
</organism>
<dbReference type="SUPFAM" id="SSF90257">
    <property type="entry name" value="Myosin rod fragments"/>
    <property type="match status" value="1"/>
</dbReference>
<evidence type="ECO:0000313" key="3">
    <source>
        <dbReference type="EMBL" id="KDR12945.1"/>
    </source>
</evidence>
<protein>
    <submittedName>
        <fullName evidence="3">Laminin-like protein epi-1</fullName>
    </submittedName>
</protein>
<dbReference type="Proteomes" id="UP000027135">
    <property type="component" value="Unassembled WGS sequence"/>
</dbReference>